<reference evidence="1" key="1">
    <citation type="journal article" date="2014" name="Int. J. Syst. Evol. Microbiol.">
        <title>Complete genome sequence of Corynebacterium casei LMG S-19264T (=DSM 44701T), isolated from a smear-ripened cheese.</title>
        <authorList>
            <consortium name="US DOE Joint Genome Institute (JGI-PGF)"/>
            <person name="Walter F."/>
            <person name="Albersmeier A."/>
            <person name="Kalinowski J."/>
            <person name="Ruckert C."/>
        </authorList>
    </citation>
    <scope>NUCLEOTIDE SEQUENCE</scope>
    <source>
        <strain evidence="1">CGMCC 1.12698</strain>
    </source>
</reference>
<dbReference type="EMBL" id="BMFK01000002">
    <property type="protein sequence ID" value="GGE75162.1"/>
    <property type="molecule type" value="Genomic_DNA"/>
</dbReference>
<protein>
    <submittedName>
        <fullName evidence="1">Uncharacterized protein</fullName>
    </submittedName>
</protein>
<proteinExistence type="predicted"/>
<comment type="caution">
    <text evidence="1">The sequence shown here is derived from an EMBL/GenBank/DDBJ whole genome shotgun (WGS) entry which is preliminary data.</text>
</comment>
<dbReference type="RefSeq" id="WP_188388946.1">
    <property type="nucleotide sequence ID" value="NZ_BMFK01000002.1"/>
</dbReference>
<accession>A0A917AW88</accession>
<dbReference type="AlphaFoldDB" id="A0A917AW88"/>
<evidence type="ECO:0000313" key="1">
    <source>
        <dbReference type="EMBL" id="GGE75162.1"/>
    </source>
</evidence>
<keyword evidence="2" id="KW-1185">Reference proteome</keyword>
<evidence type="ECO:0000313" key="2">
    <source>
        <dbReference type="Proteomes" id="UP000605259"/>
    </source>
</evidence>
<dbReference type="Proteomes" id="UP000605259">
    <property type="component" value="Unassembled WGS sequence"/>
</dbReference>
<sequence>MENVRRLAFLGVVASVLIFGAIRLHAFINIQDLMEYAKFQEETLIDIKDDGEVYVAKQTEEVIPSVENVAELLAVAKNTDNIAKKVFHFDKKMSVEEVEKYYSSAWEDRDFLLEEEENVDGEKDEIAVALADEFKRLQLDASDFFDEIAIFDWEQHKNFFSFISKVHIAEQTGDLFYQDTDEIVAKLKKMSPEEYEDYMQNIHYLINGRQMLEDINLLKKVF</sequence>
<reference evidence="1" key="2">
    <citation type="submission" date="2020-09" db="EMBL/GenBank/DDBJ databases">
        <authorList>
            <person name="Sun Q."/>
            <person name="Zhou Y."/>
        </authorList>
    </citation>
    <scope>NUCLEOTIDE SEQUENCE</scope>
    <source>
        <strain evidence="1">CGMCC 1.12698</strain>
    </source>
</reference>
<organism evidence="1 2">
    <name type="scientific">Priestia taiwanensis</name>
    <dbReference type="NCBI Taxonomy" id="1347902"/>
    <lineage>
        <taxon>Bacteria</taxon>
        <taxon>Bacillati</taxon>
        <taxon>Bacillota</taxon>
        <taxon>Bacilli</taxon>
        <taxon>Bacillales</taxon>
        <taxon>Bacillaceae</taxon>
        <taxon>Priestia</taxon>
    </lineage>
</organism>
<gene>
    <name evidence="1" type="ORF">GCM10007140_26300</name>
</gene>
<name>A0A917AW88_9BACI</name>